<dbReference type="EMBL" id="FMWK01000026">
    <property type="protein sequence ID" value="SCZ81656.1"/>
    <property type="molecule type" value="Genomic_DNA"/>
</dbReference>
<accession>A0A1G5S5Q2</accession>
<gene>
    <name evidence="1" type="ORF">SAMN02910350_02924</name>
</gene>
<dbReference type="RefSeq" id="WP_176757706.1">
    <property type="nucleotide sequence ID" value="NZ_FMWK01000026.1"/>
</dbReference>
<proteinExistence type="predicted"/>
<dbReference type="Proteomes" id="UP000199428">
    <property type="component" value="Unassembled WGS sequence"/>
</dbReference>
<evidence type="ECO:0000313" key="2">
    <source>
        <dbReference type="Proteomes" id="UP000199428"/>
    </source>
</evidence>
<sequence length="161" mass="17935">MSERTIGKTSDARIIYSDIIDMPHHQSKTHPHMSLYDRAAQFAPFAALTGYEDMVNEEARITDSEISIEDSVRDVISQKLNLISEAIKNGVYPSVSITYFVPDASKDGGKYITVNERIKKIDSVGNQIILIKTKGTGKVNETISFADITDITGDLVDYLQY</sequence>
<name>A0A1G5S5Q2_PSEXY</name>
<evidence type="ECO:0000313" key="1">
    <source>
        <dbReference type="EMBL" id="SCZ81656.1"/>
    </source>
</evidence>
<evidence type="ECO:0008006" key="3">
    <source>
        <dbReference type="Google" id="ProtNLM"/>
    </source>
</evidence>
<organism evidence="1 2">
    <name type="scientific">Pseudobutyrivibrio xylanivorans</name>
    <dbReference type="NCBI Taxonomy" id="185007"/>
    <lineage>
        <taxon>Bacteria</taxon>
        <taxon>Bacillati</taxon>
        <taxon>Bacillota</taxon>
        <taxon>Clostridia</taxon>
        <taxon>Lachnospirales</taxon>
        <taxon>Lachnospiraceae</taxon>
        <taxon>Pseudobutyrivibrio</taxon>
    </lineage>
</organism>
<reference evidence="1 2" key="1">
    <citation type="submission" date="2016-10" db="EMBL/GenBank/DDBJ databases">
        <authorList>
            <person name="de Groot N.N."/>
        </authorList>
    </citation>
    <scope>NUCLEOTIDE SEQUENCE [LARGE SCALE GENOMIC DNA]</scope>
    <source>
        <strain evidence="1 2">DSM 10317</strain>
    </source>
</reference>
<protein>
    <recommendedName>
        <fullName evidence="3">YolD-like family protein</fullName>
    </recommendedName>
</protein>
<dbReference type="AlphaFoldDB" id="A0A1G5S5Q2"/>